<keyword evidence="2" id="KW-1185">Reference proteome</keyword>
<organism evidence="1 2">
    <name type="scientific">Passalora fulva</name>
    <name type="common">Tomato leaf mold</name>
    <name type="synonym">Cladosporium fulvum</name>
    <dbReference type="NCBI Taxonomy" id="5499"/>
    <lineage>
        <taxon>Eukaryota</taxon>
        <taxon>Fungi</taxon>
        <taxon>Dikarya</taxon>
        <taxon>Ascomycota</taxon>
        <taxon>Pezizomycotina</taxon>
        <taxon>Dothideomycetes</taxon>
        <taxon>Dothideomycetidae</taxon>
        <taxon>Mycosphaerellales</taxon>
        <taxon>Mycosphaerellaceae</taxon>
        <taxon>Fulvia</taxon>
    </lineage>
</organism>
<dbReference type="OMA" id="MCRANME"/>
<reference evidence="1" key="1">
    <citation type="submission" date="2021-12" db="EMBL/GenBank/DDBJ databases">
        <authorList>
            <person name="Zaccaron A."/>
            <person name="Stergiopoulos I."/>
        </authorList>
    </citation>
    <scope>NUCLEOTIDE SEQUENCE</scope>
    <source>
        <strain evidence="1">Race5_Kim</strain>
    </source>
</reference>
<dbReference type="Proteomes" id="UP000756132">
    <property type="component" value="Chromosome 8"/>
</dbReference>
<name>A0A9Q8PET8_PASFU</name>
<dbReference type="EMBL" id="CP090170">
    <property type="protein sequence ID" value="UJO21107.1"/>
    <property type="molecule type" value="Genomic_DNA"/>
</dbReference>
<sequence>MDSKAAVEVQSTPEYLRALDRVAAQTEARPDVYIDILDGDMNIRHHTIDRAALEALSPRLAYPDFDGREHGVLNLAEESYDTFKLLNHFIVKGSLPTAAVNTLDELRHYEGLLISAWCFGYRYQVPKFQNAVMHDLIGLLQSRVDIIFHIQYTVHQVPIDTPLGRLLLEKFVLASRKFGPEVQAEHWDYYDKLPSSREFVAALGAAFAEYERDPMKLDGELGDAVRGSYMVDL</sequence>
<dbReference type="KEGG" id="ffu:CLAFUR5_10983"/>
<proteinExistence type="predicted"/>
<gene>
    <name evidence="1" type="ORF">CLAFUR5_10983</name>
</gene>
<protein>
    <submittedName>
        <fullName evidence="1">Uncharacterized protein</fullName>
    </submittedName>
</protein>
<accession>A0A9Q8PET8</accession>
<dbReference type="AlphaFoldDB" id="A0A9Q8PET8"/>
<reference evidence="1" key="2">
    <citation type="journal article" date="2022" name="Microb. Genom.">
        <title>A chromosome-scale genome assembly of the tomato pathogen Cladosporium fulvum reveals a compartmentalized genome architecture and the presence of a dispensable chromosome.</title>
        <authorList>
            <person name="Zaccaron A.Z."/>
            <person name="Chen L.H."/>
            <person name="Samaras A."/>
            <person name="Stergiopoulos I."/>
        </authorList>
    </citation>
    <scope>NUCLEOTIDE SEQUENCE</scope>
    <source>
        <strain evidence="1">Race5_Kim</strain>
    </source>
</reference>
<evidence type="ECO:0000313" key="1">
    <source>
        <dbReference type="EMBL" id="UJO21107.1"/>
    </source>
</evidence>
<dbReference type="RefSeq" id="XP_047765473.1">
    <property type="nucleotide sequence ID" value="XM_047910131.1"/>
</dbReference>
<dbReference type="OrthoDB" id="194443at2759"/>
<dbReference type="GeneID" id="71990861"/>
<evidence type="ECO:0000313" key="2">
    <source>
        <dbReference type="Proteomes" id="UP000756132"/>
    </source>
</evidence>